<dbReference type="Pfam" id="PF01734">
    <property type="entry name" value="Patatin"/>
    <property type="match status" value="1"/>
</dbReference>
<sequence length="334" mass="34756">MLTRGDAKATPSRTGSGIGLVLGAGGVLGACWSIGALRALETVGGCDPRTCDTIVGTSSGSVISAMLACGTSAQDLDASQRCPDEGVLAEHAFNCANPLLLRSPLSLPGLGSPRLLARCLANPLGAPLLHWCTALAPCGRGSLGALRELMEHIAGSHSARSPLKVVATDYDDGRREVFHPGTDDALTLAEAVVASCSVPGLFPPVTIAGRRYVDGAVGSSTNANLLLDEDVDTAIVVAPMAAKSVDRPLSPLTHAERLLRRRVTDRLTAEVAELHEAGIDTTVLAPTAEDLAAIGVNMLNCSRRLSVMDTALRTTSQQLEEDPPRVRTSRARSM</sequence>
<protein>
    <submittedName>
        <fullName evidence="6">Patatin-like phospholipase family protein</fullName>
    </submittedName>
</protein>
<feature type="active site" description="Proton acceptor" evidence="4">
    <location>
        <position position="214"/>
    </location>
</feature>
<feature type="domain" description="PNPLA" evidence="5">
    <location>
        <begin position="21"/>
        <end position="228"/>
    </location>
</feature>
<dbReference type="PANTHER" id="PTHR14226:SF57">
    <property type="entry name" value="BLR7027 PROTEIN"/>
    <property type="match status" value="1"/>
</dbReference>
<dbReference type="InterPro" id="IPR002641">
    <property type="entry name" value="PNPLA_dom"/>
</dbReference>
<feature type="short sequence motif" description="DGA/G" evidence="4">
    <location>
        <begin position="214"/>
        <end position="216"/>
    </location>
</feature>
<evidence type="ECO:0000256" key="1">
    <source>
        <dbReference type="ARBA" id="ARBA00022801"/>
    </source>
</evidence>
<accession>A0A4R4UW17</accession>
<dbReference type="PANTHER" id="PTHR14226">
    <property type="entry name" value="NEUROPATHY TARGET ESTERASE/SWISS CHEESE D.MELANOGASTER"/>
    <property type="match status" value="1"/>
</dbReference>
<dbReference type="PROSITE" id="PS51635">
    <property type="entry name" value="PNPLA"/>
    <property type="match status" value="1"/>
</dbReference>
<dbReference type="GO" id="GO:0016042">
    <property type="term" value="P:lipid catabolic process"/>
    <property type="evidence" value="ECO:0007669"/>
    <property type="project" value="UniProtKB-UniRule"/>
</dbReference>
<keyword evidence="2 4" id="KW-0442">Lipid degradation</keyword>
<organism evidence="6 7">
    <name type="scientific">Saccharopolyspora aridisoli</name>
    <dbReference type="NCBI Taxonomy" id="2530385"/>
    <lineage>
        <taxon>Bacteria</taxon>
        <taxon>Bacillati</taxon>
        <taxon>Actinomycetota</taxon>
        <taxon>Actinomycetes</taxon>
        <taxon>Pseudonocardiales</taxon>
        <taxon>Pseudonocardiaceae</taxon>
        <taxon>Saccharopolyspora</taxon>
    </lineage>
</organism>
<evidence type="ECO:0000259" key="5">
    <source>
        <dbReference type="PROSITE" id="PS51635"/>
    </source>
</evidence>
<dbReference type="Gene3D" id="3.40.1090.10">
    <property type="entry name" value="Cytosolic phospholipase A2 catalytic domain"/>
    <property type="match status" value="2"/>
</dbReference>
<comment type="caution">
    <text evidence="4">Lacks conserved residue(s) required for the propagation of feature annotation.</text>
</comment>
<evidence type="ECO:0000256" key="3">
    <source>
        <dbReference type="ARBA" id="ARBA00023098"/>
    </source>
</evidence>
<dbReference type="OrthoDB" id="2339873at2"/>
<evidence type="ECO:0000256" key="4">
    <source>
        <dbReference type="PROSITE-ProRule" id="PRU01161"/>
    </source>
</evidence>
<dbReference type="GO" id="GO:0016787">
    <property type="term" value="F:hydrolase activity"/>
    <property type="evidence" value="ECO:0007669"/>
    <property type="project" value="UniProtKB-UniRule"/>
</dbReference>
<reference evidence="6 7" key="1">
    <citation type="submission" date="2019-03" db="EMBL/GenBank/DDBJ databases">
        <title>Draft genome sequences of novel Actinobacteria.</title>
        <authorList>
            <person name="Sahin N."/>
            <person name="Ay H."/>
            <person name="Saygin H."/>
        </authorList>
    </citation>
    <scope>NUCLEOTIDE SEQUENCE [LARGE SCALE GENOMIC DNA]</scope>
    <source>
        <strain evidence="6 7">16K404</strain>
    </source>
</reference>
<dbReference type="PROSITE" id="PS51257">
    <property type="entry name" value="PROKAR_LIPOPROTEIN"/>
    <property type="match status" value="1"/>
</dbReference>
<feature type="short sequence motif" description="GXSXG" evidence="4">
    <location>
        <begin position="56"/>
        <end position="60"/>
    </location>
</feature>
<keyword evidence="7" id="KW-1185">Reference proteome</keyword>
<proteinExistence type="predicted"/>
<dbReference type="AlphaFoldDB" id="A0A4R4UW17"/>
<dbReference type="SUPFAM" id="SSF52151">
    <property type="entry name" value="FabD/lysophospholipase-like"/>
    <property type="match status" value="1"/>
</dbReference>
<feature type="active site" description="Nucleophile" evidence="4">
    <location>
        <position position="58"/>
    </location>
</feature>
<dbReference type="RefSeq" id="WP_132622038.1">
    <property type="nucleotide sequence ID" value="NZ_SMKV01000010.1"/>
</dbReference>
<keyword evidence="3 4" id="KW-0443">Lipid metabolism</keyword>
<gene>
    <name evidence="6" type="ORF">E1161_10310</name>
</gene>
<keyword evidence="1 4" id="KW-0378">Hydrolase</keyword>
<dbReference type="InterPro" id="IPR050301">
    <property type="entry name" value="NTE"/>
</dbReference>
<evidence type="ECO:0000313" key="7">
    <source>
        <dbReference type="Proteomes" id="UP000294744"/>
    </source>
</evidence>
<evidence type="ECO:0000256" key="2">
    <source>
        <dbReference type="ARBA" id="ARBA00022963"/>
    </source>
</evidence>
<dbReference type="InterPro" id="IPR016035">
    <property type="entry name" value="Acyl_Trfase/lysoPLipase"/>
</dbReference>
<comment type="caution">
    <text evidence="6">The sequence shown here is derived from an EMBL/GenBank/DDBJ whole genome shotgun (WGS) entry which is preliminary data.</text>
</comment>
<evidence type="ECO:0000313" key="6">
    <source>
        <dbReference type="EMBL" id="TDC93404.1"/>
    </source>
</evidence>
<dbReference type="Proteomes" id="UP000294744">
    <property type="component" value="Unassembled WGS sequence"/>
</dbReference>
<name>A0A4R4UW17_9PSEU</name>
<dbReference type="EMBL" id="SMKV01000010">
    <property type="protein sequence ID" value="TDC93404.1"/>
    <property type="molecule type" value="Genomic_DNA"/>
</dbReference>